<evidence type="ECO:0000313" key="2">
    <source>
        <dbReference type="Proteomes" id="UP000002415"/>
    </source>
</evidence>
<accession>A7HNF1</accession>
<dbReference type="EMBL" id="CP000771">
    <property type="protein sequence ID" value="ABS61434.1"/>
    <property type="molecule type" value="Genomic_DNA"/>
</dbReference>
<name>A7HNF1_FERNB</name>
<gene>
    <name evidence="1" type="ordered locus">Fnod_1591</name>
</gene>
<sequence>MRFLDGVNVTYIKKSEKEKYSKVLREISKSGTSLEFRPVNGKDYGHYRIEFYEPTDKLPTMKVIGFLTQEAPLDWLMSLDNQSEITLNDVFHVVDTEIIEVNQADFIHSVVIEQYKVYSIINKEKTQGLTVNELVKLTLEKMFEVYFDEKFNEEEYDIEVHPELTDYFV</sequence>
<dbReference type="STRING" id="381764.Fnod_1591"/>
<dbReference type="KEGG" id="fno:Fnod_1591"/>
<organism evidence="1 2">
    <name type="scientific">Fervidobacterium nodosum (strain ATCC 35602 / DSM 5306 / Rt17-B1)</name>
    <dbReference type="NCBI Taxonomy" id="381764"/>
    <lineage>
        <taxon>Bacteria</taxon>
        <taxon>Thermotogati</taxon>
        <taxon>Thermotogota</taxon>
        <taxon>Thermotogae</taxon>
        <taxon>Thermotogales</taxon>
        <taxon>Fervidobacteriaceae</taxon>
        <taxon>Fervidobacterium</taxon>
    </lineage>
</organism>
<dbReference type="eggNOG" id="ENOG502ZVCH">
    <property type="taxonomic scope" value="Bacteria"/>
</dbReference>
<proteinExistence type="predicted"/>
<reference evidence="1 2" key="1">
    <citation type="submission" date="2007-07" db="EMBL/GenBank/DDBJ databases">
        <title>Complete sequence of Fervidobacterium nodosum Rt17-B1.</title>
        <authorList>
            <consortium name="US DOE Joint Genome Institute"/>
            <person name="Copeland A."/>
            <person name="Lucas S."/>
            <person name="Lapidus A."/>
            <person name="Barry K."/>
            <person name="Glavina del Rio T."/>
            <person name="Dalin E."/>
            <person name="Tice H."/>
            <person name="Pitluck S."/>
            <person name="Saunders E."/>
            <person name="Brettin T."/>
            <person name="Bruce D."/>
            <person name="Detter J.C."/>
            <person name="Han C."/>
            <person name="Schmutz J."/>
            <person name="Larimer F."/>
            <person name="Land M."/>
            <person name="Hauser L."/>
            <person name="Kyrpides N."/>
            <person name="Mikhailova N."/>
            <person name="Nelson K."/>
            <person name="Gogarten J.P."/>
            <person name="Noll K."/>
            <person name="Richardson P."/>
        </authorList>
    </citation>
    <scope>NUCLEOTIDE SEQUENCE [LARGE SCALE GENOMIC DNA]</scope>
    <source>
        <strain evidence="2">ATCC 35602 / DSM 5306 / Rt17-B1</strain>
    </source>
</reference>
<protein>
    <submittedName>
        <fullName evidence="1">Uncharacterized protein</fullName>
    </submittedName>
</protein>
<dbReference type="Proteomes" id="UP000002415">
    <property type="component" value="Chromosome"/>
</dbReference>
<dbReference type="OrthoDB" id="47251at2"/>
<dbReference type="AlphaFoldDB" id="A7HNF1"/>
<dbReference type="HOGENOM" id="CLU_1576130_0_0_0"/>
<reference evidence="1 2" key="2">
    <citation type="journal article" date="2009" name="Proc. Natl. Acad. Sci. U.S.A.">
        <title>On the chimeric nature, thermophilic origin, and phylogenetic placement of the Thermotogales.</title>
        <authorList>
            <person name="Zhaxybayeva O."/>
            <person name="Swithers K.S."/>
            <person name="Lapierre P."/>
            <person name="Fournier G.P."/>
            <person name="Bickhart D.M."/>
            <person name="DeBoy R.T."/>
            <person name="Nelson K.E."/>
            <person name="Nesbo C.L."/>
            <person name="Doolittle W.F."/>
            <person name="Gogarten J.P."/>
            <person name="Noll K.M."/>
        </authorList>
    </citation>
    <scope>NUCLEOTIDE SEQUENCE [LARGE SCALE GENOMIC DNA]</scope>
    <source>
        <strain evidence="2">ATCC 35602 / DSM 5306 / Rt17-B1</strain>
    </source>
</reference>
<keyword evidence="2" id="KW-1185">Reference proteome</keyword>
<evidence type="ECO:0000313" key="1">
    <source>
        <dbReference type="EMBL" id="ABS61434.1"/>
    </source>
</evidence>
<dbReference type="RefSeq" id="WP_011994736.1">
    <property type="nucleotide sequence ID" value="NC_009718.1"/>
</dbReference>